<evidence type="ECO:0000313" key="2">
    <source>
        <dbReference type="Proteomes" id="UP000460435"/>
    </source>
</evidence>
<organism evidence="1 2">
    <name type="scientific">Phytoactinopolyspora mesophila</name>
    <dbReference type="NCBI Taxonomy" id="2650750"/>
    <lineage>
        <taxon>Bacteria</taxon>
        <taxon>Bacillati</taxon>
        <taxon>Actinomycetota</taxon>
        <taxon>Actinomycetes</taxon>
        <taxon>Jiangellales</taxon>
        <taxon>Jiangellaceae</taxon>
        <taxon>Phytoactinopolyspora</taxon>
    </lineage>
</organism>
<dbReference type="AlphaFoldDB" id="A0A7K3MA41"/>
<sequence length="108" mass="11430">MDSKTTPWGQRMLALTEQAATAIRNLSTQAGDTEEMGLRIAATTTDDGSRTFALSMTDQPEAQDQVIEAGGARVIMDAGAAQELNDKALDAEIGQQGEVQFVLAEQSA</sequence>
<accession>A0A7K3MA41</accession>
<dbReference type="RefSeq" id="WP_162451974.1">
    <property type="nucleotide sequence ID" value="NZ_WLZY01000007.1"/>
</dbReference>
<dbReference type="Gene3D" id="2.60.300.12">
    <property type="entry name" value="HesB-like domain"/>
    <property type="match status" value="1"/>
</dbReference>
<proteinExistence type="predicted"/>
<dbReference type="Proteomes" id="UP000460435">
    <property type="component" value="Unassembled WGS sequence"/>
</dbReference>
<dbReference type="SUPFAM" id="SSF89360">
    <property type="entry name" value="HesB-like domain"/>
    <property type="match status" value="1"/>
</dbReference>
<protein>
    <submittedName>
        <fullName evidence="1">Fe-S cluster assembly protein HesB</fullName>
    </submittedName>
</protein>
<comment type="caution">
    <text evidence="1">The sequence shown here is derived from an EMBL/GenBank/DDBJ whole genome shotgun (WGS) entry which is preliminary data.</text>
</comment>
<dbReference type="InterPro" id="IPR035903">
    <property type="entry name" value="HesB-like_dom_sf"/>
</dbReference>
<keyword evidence="2" id="KW-1185">Reference proteome</keyword>
<name>A0A7K3MA41_9ACTN</name>
<evidence type="ECO:0000313" key="1">
    <source>
        <dbReference type="EMBL" id="NDL59268.1"/>
    </source>
</evidence>
<dbReference type="EMBL" id="WLZY01000007">
    <property type="protein sequence ID" value="NDL59268.1"/>
    <property type="molecule type" value="Genomic_DNA"/>
</dbReference>
<reference evidence="1 2" key="1">
    <citation type="submission" date="2019-11" db="EMBL/GenBank/DDBJ databases">
        <authorList>
            <person name="Li X.-J."/>
            <person name="Feng X.-M."/>
        </authorList>
    </citation>
    <scope>NUCLEOTIDE SEQUENCE [LARGE SCALE GENOMIC DNA]</scope>
    <source>
        <strain evidence="1 2">XMNu-373</strain>
    </source>
</reference>
<gene>
    <name evidence="1" type="ORF">F7O44_19545</name>
</gene>